<evidence type="ECO:0000313" key="2">
    <source>
        <dbReference type="Proteomes" id="UP000198641"/>
    </source>
</evidence>
<name>A0A1G7RFF2_9GAMM</name>
<dbReference type="InterPro" id="IPR047726">
    <property type="entry name" value="CsgH_dom"/>
</dbReference>
<gene>
    <name evidence="1" type="ORF">SAMN05216571_104233</name>
</gene>
<dbReference type="InterPro" id="IPR053722">
    <property type="entry name" value="Curli_assembly_CsgC/AgfC"/>
</dbReference>
<organism evidence="1 2">
    <name type="scientific">Onishia taeanensis</name>
    <dbReference type="NCBI Taxonomy" id="284577"/>
    <lineage>
        <taxon>Bacteria</taxon>
        <taxon>Pseudomonadati</taxon>
        <taxon>Pseudomonadota</taxon>
        <taxon>Gammaproteobacteria</taxon>
        <taxon>Oceanospirillales</taxon>
        <taxon>Halomonadaceae</taxon>
        <taxon>Onishia</taxon>
    </lineage>
</organism>
<evidence type="ECO:0000313" key="1">
    <source>
        <dbReference type="EMBL" id="SDG09375.1"/>
    </source>
</evidence>
<proteinExistence type="predicted"/>
<dbReference type="Proteomes" id="UP000198641">
    <property type="component" value="Unassembled WGS sequence"/>
</dbReference>
<dbReference type="AlphaFoldDB" id="A0A1G7RFF2"/>
<dbReference type="STRING" id="284577.SAMN05216571_104233"/>
<protein>
    <recommendedName>
        <fullName evidence="3">Curli assembly protein CsgC</fullName>
    </recommendedName>
</protein>
<evidence type="ECO:0008006" key="3">
    <source>
        <dbReference type="Google" id="ProtNLM"/>
    </source>
</evidence>
<dbReference type="NCBIfam" id="NF041112">
    <property type="entry name" value="chap_CsgH_alph"/>
    <property type="match status" value="1"/>
</dbReference>
<keyword evidence="2" id="KW-1185">Reference proteome</keyword>
<dbReference type="EMBL" id="FNCI01000004">
    <property type="protein sequence ID" value="SDG09375.1"/>
    <property type="molecule type" value="Genomic_DNA"/>
</dbReference>
<accession>A0A1G7RFF2</accession>
<reference evidence="1 2" key="1">
    <citation type="submission" date="2016-10" db="EMBL/GenBank/DDBJ databases">
        <authorList>
            <person name="de Groot N.N."/>
        </authorList>
    </citation>
    <scope>NUCLEOTIDE SEQUENCE [LARGE SCALE GENOMIC DNA]</scope>
    <source>
        <strain evidence="1 2">BH539</strain>
    </source>
</reference>
<dbReference type="Gene3D" id="2.60.40.2420">
    <property type="match status" value="1"/>
</dbReference>
<sequence>MMPHMTEWTIRRSRTLSKALIAGIITLSVSPSLMAQQVFTQLNCRVVIERDGETVRATSVIEANKPTRADYVLRALKIDAAGSGTSEQSGSISLLPGESATTAQTIHRLAKTGWLEFHLRVTERLTGTSCEAKEIVSPM</sequence>